<dbReference type="InterPro" id="IPR036477">
    <property type="entry name" value="Formyl_transf_N_sf"/>
</dbReference>
<dbReference type="CDD" id="cd08646">
    <property type="entry name" value="FMT_core_Met-tRNA-FMT_N"/>
    <property type="match status" value="1"/>
</dbReference>
<keyword evidence="5" id="KW-1185">Reference proteome</keyword>
<reference evidence="4 5" key="3">
    <citation type="journal article" date="2013" name="Genome Biol.">
        <title>Assembly of a phased diploid Candida albicans genome facilitates allele-specific measurements and provides a simple model for repeat and indel structure.</title>
        <authorList>
            <person name="Muzzey D."/>
            <person name="Schwartz K."/>
            <person name="Weissman J.S."/>
            <person name="Sherlock G."/>
        </authorList>
    </citation>
    <scope>NUCLEOTIDE SEQUENCE [LARGE SCALE GENOMIC DNA]</scope>
    <source>
        <strain evidence="5">SC5314 / ATCC MYA-2876</strain>
    </source>
</reference>
<evidence type="ECO:0000313" key="5">
    <source>
        <dbReference type="Proteomes" id="UP000000559"/>
    </source>
</evidence>
<dbReference type="AlphaFoldDB" id="A0A1D8PMH2"/>
<dbReference type="Gene3D" id="3.40.50.12230">
    <property type="match status" value="1"/>
</dbReference>
<dbReference type="InParanoid" id="A0A1D8PMH2"/>
<dbReference type="OrthoDB" id="10268103at2759"/>
<evidence type="ECO:0000313" key="3">
    <source>
        <dbReference type="CGD" id="CAL0000180588"/>
    </source>
</evidence>
<name>A0A1D8PMH2_CANAL</name>
<dbReference type="GO" id="GO:0004479">
    <property type="term" value="F:methionyl-tRNA formyltransferase activity"/>
    <property type="evidence" value="ECO:0000318"/>
    <property type="project" value="GO_Central"/>
</dbReference>
<protein>
    <recommendedName>
        <fullName evidence="1">methionyl-tRNA formyltransferase</fullName>
        <ecNumber evidence="1">2.1.2.9</ecNumber>
    </recommendedName>
</protein>
<dbReference type="SUPFAM" id="SSF53328">
    <property type="entry name" value="Formyltransferase"/>
    <property type="match status" value="1"/>
</dbReference>
<dbReference type="EMBL" id="CP017626">
    <property type="protein sequence ID" value="AOW29334.1"/>
    <property type="molecule type" value="Genomic_DNA"/>
</dbReference>
<evidence type="ECO:0000259" key="2">
    <source>
        <dbReference type="Pfam" id="PF00551"/>
    </source>
</evidence>
<evidence type="ECO:0000313" key="4">
    <source>
        <dbReference type="EMBL" id="AOW29334.1"/>
    </source>
</evidence>
<dbReference type="InterPro" id="IPR041711">
    <property type="entry name" value="Met-tRNA-FMT_N"/>
</dbReference>
<dbReference type="PANTHER" id="PTHR11138:SF5">
    <property type="entry name" value="METHIONYL-TRNA FORMYLTRANSFERASE, MITOCHONDRIAL"/>
    <property type="match status" value="1"/>
</dbReference>
<accession>A0A1D8PMH2</accession>
<dbReference type="PANTHER" id="PTHR11138">
    <property type="entry name" value="METHIONYL-TRNA FORMYLTRANSFERASE"/>
    <property type="match status" value="1"/>
</dbReference>
<feature type="domain" description="Formyl transferase N-terminal" evidence="2">
    <location>
        <begin position="28"/>
        <end position="211"/>
    </location>
</feature>
<organism evidence="4 5">
    <name type="scientific">Candida albicans (strain SC5314 / ATCC MYA-2876)</name>
    <name type="common">Yeast</name>
    <dbReference type="NCBI Taxonomy" id="237561"/>
    <lineage>
        <taxon>Eukaryota</taxon>
        <taxon>Fungi</taxon>
        <taxon>Dikarya</taxon>
        <taxon>Ascomycota</taxon>
        <taxon>Saccharomycotina</taxon>
        <taxon>Pichiomycetes</taxon>
        <taxon>Debaryomycetaceae</taxon>
        <taxon>Candida/Lodderomyces clade</taxon>
        <taxon>Candida</taxon>
    </lineage>
</organism>
<dbReference type="CGD" id="CAL0000180588">
    <property type="gene designation" value="FMT1"/>
</dbReference>
<dbReference type="STRING" id="237561.A0A1D8PMH2"/>
<reference evidence="4 5" key="1">
    <citation type="journal article" date="2004" name="Proc. Natl. Acad. Sci. U.S.A.">
        <title>The diploid genome sequence of Candida albicans.</title>
        <authorList>
            <person name="Jones T."/>
            <person name="Federspiel N.A."/>
            <person name="Chibana H."/>
            <person name="Dungan J."/>
            <person name="Kalman S."/>
            <person name="Magee B.B."/>
            <person name="Newport G."/>
            <person name="Thorstenson Y.R."/>
            <person name="Agabian N."/>
            <person name="Magee P.T."/>
            <person name="Davis R.W."/>
            <person name="Scherer S."/>
        </authorList>
    </citation>
    <scope>NUCLEOTIDE SEQUENCE [LARGE SCALE GENOMIC DNA]</scope>
    <source>
        <strain evidence="5">SC5314 / ATCC MYA-2876</strain>
    </source>
</reference>
<dbReference type="VEuPathDB" id="FungiDB:C4_06070C_A"/>
<dbReference type="GeneID" id="3646530"/>
<evidence type="ECO:0000256" key="1">
    <source>
        <dbReference type="ARBA" id="ARBA00012261"/>
    </source>
</evidence>
<dbReference type="KEGG" id="cal:CAALFM_C406070CA"/>
<dbReference type="EC" id="2.1.2.9" evidence="1"/>
<dbReference type="eggNOG" id="KOG3082">
    <property type="taxonomic scope" value="Eukaryota"/>
</dbReference>
<dbReference type="Proteomes" id="UP000000559">
    <property type="component" value="Chromosome 4"/>
</dbReference>
<dbReference type="FunFam" id="3.40.50.12230:FF:000013">
    <property type="entry name" value="Methionyl-tRNA formyltransferase"/>
    <property type="match status" value="1"/>
</dbReference>
<dbReference type="GO" id="GO:0005739">
    <property type="term" value="C:mitochondrion"/>
    <property type="evidence" value="ECO:0000318"/>
    <property type="project" value="GO_Central"/>
</dbReference>
<dbReference type="GO" id="GO:0071951">
    <property type="term" value="P:conversion of methionyl-tRNA to N-formyl-methionyl-tRNA"/>
    <property type="evidence" value="ECO:0000318"/>
    <property type="project" value="GO_Central"/>
</dbReference>
<gene>
    <name evidence="3 4" type="primary">FMT1</name>
    <name evidence="4" type="ordered locus">CAALFM_C406070CA</name>
    <name evidence="3" type="ordered locus">orf19.11896</name>
</gene>
<reference evidence="4 5" key="2">
    <citation type="journal article" date="2007" name="Genome Biol.">
        <title>Assembly of the Candida albicans genome into sixteen supercontigs aligned on the eight chromosomes.</title>
        <authorList>
            <person name="van het Hoog M."/>
            <person name="Rast T.J."/>
            <person name="Martchenko M."/>
            <person name="Grindle S."/>
            <person name="Dignard D."/>
            <person name="Hogues H."/>
            <person name="Cuomo C."/>
            <person name="Berriman M."/>
            <person name="Scherer S."/>
            <person name="Magee B.B."/>
            <person name="Whiteway M."/>
            <person name="Chibana H."/>
            <person name="Nantel A."/>
            <person name="Magee P.T."/>
        </authorList>
    </citation>
    <scope>GENOME REANNOTATION</scope>
    <source>
        <strain evidence="5">SC5314 / ATCC MYA-2876</strain>
    </source>
</reference>
<proteinExistence type="predicted"/>
<dbReference type="RefSeq" id="XP_711866.2">
    <property type="nucleotide sequence ID" value="XM_706773.2"/>
</dbReference>
<sequence>MITPIYLCRGAFSHYRRYISQSTHDPLKIAFFGSDNFSVASLNKLIQYQKKNPDKVDSVHVITRSLKPQGRYMKTVQDLPVGKFSSQQGLSIMRADTSQEIRQLSEQYLFNLVIAVSYGRLIPSTFIQHCKYGGLNVHPSLLPKYCGSSPLQYALLNDDKFTGCTVQTLHPTKFDHGDIIIQSSEIPISDDDNSVSLFKKFGEIGGDLLVKSIDQGLFVNPTPIENNYTRSMAPKIPKAKSQVFWNKYSAREIKRLYDALGPIFTFLNVNVIRKRKQICEKQRVILSCVKEYQLTDSFEQLKEPGDFSLVEEGLLVKAKKGGVLVERIKMQAQEEESPEKFIGTYSKKVGPDMPKHFIN</sequence>
<dbReference type="SMR" id="A0A1D8PMH2"/>
<dbReference type="InterPro" id="IPR002376">
    <property type="entry name" value="Formyl_transf_N"/>
</dbReference>
<dbReference type="Pfam" id="PF00551">
    <property type="entry name" value="Formyl_trans_N"/>
    <property type="match status" value="1"/>
</dbReference>
<dbReference type="FunCoup" id="A0A1D8PMH2">
    <property type="interactions" value="288"/>
</dbReference>